<dbReference type="OMA" id="VEYNHIR"/>
<dbReference type="SMART" id="SM00369">
    <property type="entry name" value="LRR_TYP"/>
    <property type="match status" value="5"/>
</dbReference>
<dbReference type="HOGENOM" id="CLU_848076_0_0_1"/>
<dbReference type="Pfam" id="PF13516">
    <property type="entry name" value="LRR_6"/>
    <property type="match status" value="1"/>
</dbReference>
<name>T1GBF3_MEGSC</name>
<evidence type="ECO:0000256" key="2">
    <source>
        <dbReference type="ARBA" id="ARBA00022737"/>
    </source>
</evidence>
<accession>T1GBF3</accession>
<keyword evidence="2" id="KW-0677">Repeat</keyword>
<dbReference type="PANTHER" id="PTHR45712:SF22">
    <property type="entry name" value="INSULIN-LIKE GROWTH FACTOR-BINDING PROTEIN COMPLEX ACID LABILE SUBUNIT"/>
    <property type="match status" value="1"/>
</dbReference>
<dbReference type="STRING" id="36166.T1GBF3"/>
<proteinExistence type="predicted"/>
<dbReference type="InterPro" id="IPR050333">
    <property type="entry name" value="SLRP"/>
</dbReference>
<dbReference type="PROSITE" id="PS51450">
    <property type="entry name" value="LRR"/>
    <property type="match status" value="3"/>
</dbReference>
<reference evidence="3" key="2">
    <citation type="submission" date="2015-06" db="UniProtKB">
        <authorList>
            <consortium name="EnsemblMetazoa"/>
        </authorList>
    </citation>
    <scope>IDENTIFICATION</scope>
</reference>
<organism evidence="3 4">
    <name type="scientific">Megaselia scalaris</name>
    <name type="common">Humpbacked fly</name>
    <name type="synonym">Phora scalaris</name>
    <dbReference type="NCBI Taxonomy" id="36166"/>
    <lineage>
        <taxon>Eukaryota</taxon>
        <taxon>Metazoa</taxon>
        <taxon>Ecdysozoa</taxon>
        <taxon>Arthropoda</taxon>
        <taxon>Hexapoda</taxon>
        <taxon>Insecta</taxon>
        <taxon>Pterygota</taxon>
        <taxon>Neoptera</taxon>
        <taxon>Endopterygota</taxon>
        <taxon>Diptera</taxon>
        <taxon>Brachycera</taxon>
        <taxon>Muscomorpha</taxon>
        <taxon>Platypezoidea</taxon>
        <taxon>Phoridae</taxon>
        <taxon>Megaseliini</taxon>
        <taxon>Megaselia</taxon>
    </lineage>
</organism>
<reference evidence="4" key="1">
    <citation type="submission" date="2013-02" db="EMBL/GenBank/DDBJ databases">
        <authorList>
            <person name="Hughes D."/>
        </authorList>
    </citation>
    <scope>NUCLEOTIDE SEQUENCE</scope>
    <source>
        <strain>Durham</strain>
        <strain evidence="4">NC isolate 2 -- Noor lab</strain>
    </source>
</reference>
<keyword evidence="4" id="KW-1185">Reference proteome</keyword>
<sequence length="328" mass="38216">MNYVFATQEQTPGSGSILLLNIIFDKNNLIYLDLSRNLFYEIPAIVLKNKKSLRTLILRENNIKSVDTLLASEFPCLEKLDLGENKIMELPLEMPPTLKYLDVEYNHIRSISHLTLEKLNLTYLNMKSYYKDLVKNNIWSMKHLEELFQTIDSNTITLQSCENLKVLYVFFFGISQFNNFESFVRKCQSLRTLELTFYGSLRNSNEIIILNNIVLKELRMFSIFCDSMYKLNTSFLDNHKQLTDVSLSGEITDLDKDTFKSQQRVLYIGLTSTKLEELPETIFSYNSHLIKLNLQSNKLTNLSKNIFNNLKNLIILNLSKNQLTNLPE</sequence>
<dbReference type="SUPFAM" id="SSF52058">
    <property type="entry name" value="L domain-like"/>
    <property type="match status" value="1"/>
</dbReference>
<dbReference type="SMART" id="SM00364">
    <property type="entry name" value="LRR_BAC"/>
    <property type="match status" value="4"/>
</dbReference>
<evidence type="ECO:0000256" key="1">
    <source>
        <dbReference type="ARBA" id="ARBA00022614"/>
    </source>
</evidence>
<dbReference type="Gene3D" id="3.80.10.10">
    <property type="entry name" value="Ribonuclease Inhibitor"/>
    <property type="match status" value="2"/>
</dbReference>
<evidence type="ECO:0000313" key="4">
    <source>
        <dbReference type="Proteomes" id="UP000015102"/>
    </source>
</evidence>
<dbReference type="AlphaFoldDB" id="T1GBF3"/>
<keyword evidence="1" id="KW-0433">Leucine-rich repeat</keyword>
<dbReference type="Pfam" id="PF13855">
    <property type="entry name" value="LRR_8"/>
    <property type="match status" value="1"/>
</dbReference>
<protein>
    <submittedName>
        <fullName evidence="3">Uncharacterized protein</fullName>
    </submittedName>
</protein>
<dbReference type="InterPro" id="IPR001611">
    <property type="entry name" value="Leu-rich_rpt"/>
</dbReference>
<evidence type="ECO:0000313" key="3">
    <source>
        <dbReference type="EnsemblMetazoa" id="MESCA000585-PA"/>
    </source>
</evidence>
<dbReference type="Proteomes" id="UP000015102">
    <property type="component" value="Unassembled WGS sequence"/>
</dbReference>
<dbReference type="EnsemblMetazoa" id="MESCA000585-RA">
    <property type="protein sequence ID" value="MESCA000585-PA"/>
    <property type="gene ID" value="MESCA000585"/>
</dbReference>
<dbReference type="PANTHER" id="PTHR45712">
    <property type="entry name" value="AGAP008170-PA"/>
    <property type="match status" value="1"/>
</dbReference>
<dbReference type="InterPro" id="IPR032675">
    <property type="entry name" value="LRR_dom_sf"/>
</dbReference>
<dbReference type="EMBL" id="CAQQ02038221">
    <property type="status" value="NOT_ANNOTATED_CDS"/>
    <property type="molecule type" value="Genomic_DNA"/>
</dbReference>
<dbReference type="InterPro" id="IPR003591">
    <property type="entry name" value="Leu-rich_rpt_typical-subtyp"/>
</dbReference>